<feature type="non-terminal residue" evidence="7">
    <location>
        <position position="347"/>
    </location>
</feature>
<dbReference type="InterPro" id="IPR029021">
    <property type="entry name" value="Prot-tyrosine_phosphatase-like"/>
</dbReference>
<protein>
    <recommendedName>
        <fullName evidence="8">Tyrosine-protein phosphatase domain-containing protein</fullName>
    </recommendedName>
</protein>
<evidence type="ECO:0000256" key="1">
    <source>
        <dbReference type="ARBA" id="ARBA00022692"/>
    </source>
</evidence>
<accession>A0A0B6ZYS6</accession>
<dbReference type="GO" id="GO:0004725">
    <property type="term" value="F:protein tyrosine phosphatase activity"/>
    <property type="evidence" value="ECO:0007669"/>
    <property type="project" value="InterPro"/>
</dbReference>
<dbReference type="InterPro" id="IPR050713">
    <property type="entry name" value="RTP_Phos/Ushers"/>
</dbReference>
<dbReference type="InterPro" id="IPR000242">
    <property type="entry name" value="PTP_cat"/>
</dbReference>
<dbReference type="Gene3D" id="3.90.190.10">
    <property type="entry name" value="Protein tyrosine phosphatase superfamily"/>
    <property type="match status" value="1"/>
</dbReference>
<evidence type="ECO:0000313" key="7">
    <source>
        <dbReference type="EMBL" id="CEK73472.1"/>
    </source>
</evidence>
<reference evidence="7" key="1">
    <citation type="submission" date="2014-12" db="EMBL/GenBank/DDBJ databases">
        <title>Insight into the proteome of Arion vulgaris.</title>
        <authorList>
            <person name="Aradska J."/>
            <person name="Bulat T."/>
            <person name="Smidak R."/>
            <person name="Sarate P."/>
            <person name="Gangsoo J."/>
            <person name="Sialana F."/>
            <person name="Bilban M."/>
            <person name="Lubec G."/>
        </authorList>
    </citation>
    <scope>NUCLEOTIDE SEQUENCE</scope>
    <source>
        <tissue evidence="7">Skin</tissue>
    </source>
</reference>
<evidence type="ECO:0000256" key="2">
    <source>
        <dbReference type="ARBA" id="ARBA00022989"/>
    </source>
</evidence>
<dbReference type="PANTHER" id="PTHR46957">
    <property type="entry name" value="CYTOKINE RECEPTOR"/>
    <property type="match status" value="1"/>
</dbReference>
<feature type="non-terminal residue" evidence="7">
    <location>
        <position position="1"/>
    </location>
</feature>
<dbReference type="AlphaFoldDB" id="A0A0B6ZYS6"/>
<evidence type="ECO:0000259" key="5">
    <source>
        <dbReference type="PROSITE" id="PS50055"/>
    </source>
</evidence>
<keyword evidence="3" id="KW-0325">Glycoprotein</keyword>
<organism evidence="7">
    <name type="scientific">Arion vulgaris</name>
    <dbReference type="NCBI Taxonomy" id="1028688"/>
    <lineage>
        <taxon>Eukaryota</taxon>
        <taxon>Metazoa</taxon>
        <taxon>Spiralia</taxon>
        <taxon>Lophotrochozoa</taxon>
        <taxon>Mollusca</taxon>
        <taxon>Gastropoda</taxon>
        <taxon>Heterobranchia</taxon>
        <taxon>Euthyneura</taxon>
        <taxon>Panpulmonata</taxon>
        <taxon>Eupulmonata</taxon>
        <taxon>Stylommatophora</taxon>
        <taxon>Helicina</taxon>
        <taxon>Arionoidea</taxon>
        <taxon>Arionidae</taxon>
        <taxon>Arion</taxon>
    </lineage>
</organism>
<feature type="domain" description="Tyrosine specific protein phosphatases" evidence="6">
    <location>
        <begin position="317"/>
        <end position="347"/>
    </location>
</feature>
<feature type="transmembrane region" description="Helical" evidence="4">
    <location>
        <begin position="66"/>
        <end position="88"/>
    </location>
</feature>
<evidence type="ECO:0000256" key="4">
    <source>
        <dbReference type="SAM" id="Phobius"/>
    </source>
</evidence>
<proteinExistence type="predicted"/>
<evidence type="ECO:0000256" key="3">
    <source>
        <dbReference type="ARBA" id="ARBA00023180"/>
    </source>
</evidence>
<dbReference type="Pfam" id="PF00102">
    <property type="entry name" value="Y_phosphatase"/>
    <property type="match status" value="1"/>
</dbReference>
<sequence length="347" mass="38898">DSFVIGSNTSCADVPASDHCNGPLPNGKKFLITVIVCTKVGCDEHKDDGVVFQTCACDESPPVGAIVGGVLGGLALIALICVIILLILRFRKHDKKRKRTSSTTSPSDYLISKEVKLKRPVKMRKFNDHVVMLHKDSNLLFQDEFESIQTLSKTFKNTCDEAKQEANRVKNRYVDILPYDQTRVKLDILSDGDETNDFINANYIPGYNSPREYIATQGPMYCTIPDFWRMVWEQKCKVIVMLSDLSEKGKRKVDLYWPENLGEPINYGPVVVEMTNFSQLNNYILRNFKVSRGEETRKMTHFFLPGWADFSADVSLDVVLGFVKSVRIESTSGNPGPIIVHCSAGVG</sequence>
<keyword evidence="1 4" id="KW-0812">Transmembrane</keyword>
<dbReference type="PROSITE" id="PS50055">
    <property type="entry name" value="TYR_PHOSPHATASE_PTP"/>
    <property type="match status" value="1"/>
</dbReference>
<dbReference type="EMBL" id="HACG01026607">
    <property type="protein sequence ID" value="CEK73472.1"/>
    <property type="molecule type" value="Transcribed_RNA"/>
</dbReference>
<dbReference type="PROSITE" id="PS50056">
    <property type="entry name" value="TYR_PHOSPHATASE_2"/>
    <property type="match status" value="1"/>
</dbReference>
<gene>
    <name evidence="7" type="primary">ORF86926</name>
</gene>
<keyword evidence="4" id="KW-0472">Membrane</keyword>
<dbReference type="PRINTS" id="PR00700">
    <property type="entry name" value="PRTYPHPHTASE"/>
</dbReference>
<dbReference type="PANTHER" id="PTHR46957:SF3">
    <property type="entry name" value="CYTOKINE RECEPTOR"/>
    <property type="match status" value="1"/>
</dbReference>
<dbReference type="SUPFAM" id="SSF52799">
    <property type="entry name" value="(Phosphotyrosine protein) phosphatases II"/>
    <property type="match status" value="1"/>
</dbReference>
<name>A0A0B6ZYS6_9EUPU</name>
<evidence type="ECO:0008006" key="8">
    <source>
        <dbReference type="Google" id="ProtNLM"/>
    </source>
</evidence>
<dbReference type="InterPro" id="IPR000387">
    <property type="entry name" value="Tyr_Pase_dom"/>
</dbReference>
<keyword evidence="2 4" id="KW-1133">Transmembrane helix</keyword>
<dbReference type="GO" id="GO:0016020">
    <property type="term" value="C:membrane"/>
    <property type="evidence" value="ECO:0007669"/>
    <property type="project" value="UniProtKB-SubCell"/>
</dbReference>
<feature type="domain" description="Tyrosine-protein phosphatase" evidence="5">
    <location>
        <begin position="141"/>
        <end position="347"/>
    </location>
</feature>
<dbReference type="SMART" id="SM00194">
    <property type="entry name" value="PTPc"/>
    <property type="match status" value="1"/>
</dbReference>
<evidence type="ECO:0000259" key="6">
    <source>
        <dbReference type="PROSITE" id="PS50056"/>
    </source>
</evidence>